<reference evidence="11" key="1">
    <citation type="submission" date="2021-08" db="EMBL/GenBank/DDBJ databases">
        <title>WGS assembly of Ceratopteris richardii.</title>
        <authorList>
            <person name="Marchant D.B."/>
            <person name="Chen G."/>
            <person name="Jenkins J."/>
            <person name="Shu S."/>
            <person name="Leebens-Mack J."/>
            <person name="Grimwood J."/>
            <person name="Schmutz J."/>
            <person name="Soltis P."/>
            <person name="Soltis D."/>
            <person name="Chen Z.-H."/>
        </authorList>
    </citation>
    <scope>NUCLEOTIDE SEQUENCE</scope>
    <source>
        <strain evidence="11">Whitten #5841</strain>
        <tissue evidence="11">Leaf</tissue>
    </source>
</reference>
<dbReference type="InterPro" id="IPR009542">
    <property type="entry name" value="Spc1/SPCS1"/>
</dbReference>
<dbReference type="OMA" id="IHLTLWT"/>
<keyword evidence="7 10" id="KW-0472">Membrane</keyword>
<keyword evidence="5" id="KW-0256">Endoplasmic reticulum</keyword>
<evidence type="ECO:0000313" key="11">
    <source>
        <dbReference type="EMBL" id="KAH7442756.1"/>
    </source>
</evidence>
<evidence type="ECO:0000256" key="5">
    <source>
        <dbReference type="ARBA" id="ARBA00022824"/>
    </source>
</evidence>
<feature type="transmembrane region" description="Helical" evidence="10">
    <location>
        <begin position="38"/>
        <end position="59"/>
    </location>
</feature>
<comment type="caution">
    <text evidence="11">The sequence shown here is derived from an EMBL/GenBank/DDBJ whole genome shotgun (WGS) entry which is preliminary data.</text>
</comment>
<feature type="transmembrane region" description="Helical" evidence="10">
    <location>
        <begin position="12"/>
        <end position="32"/>
    </location>
</feature>
<evidence type="ECO:0000256" key="3">
    <source>
        <dbReference type="ARBA" id="ARBA00017059"/>
    </source>
</evidence>
<dbReference type="PANTHER" id="PTHR13202">
    <property type="entry name" value="MICROSOMAL SIGNAL PEPTIDASE 12 KDA SUBUNIT"/>
    <property type="match status" value="1"/>
</dbReference>
<comment type="function">
    <text evidence="8">Component of the signal peptidase complex (SPC) which catalyzes the cleavage of N-terminal signal sequences from nascent proteins as they are translocated into the lumen of the endoplasmic reticulum. Dispensable for SPC enzymatic activity.</text>
</comment>
<feature type="region of interest" description="Disordered" evidence="9">
    <location>
        <begin position="74"/>
        <end position="94"/>
    </location>
</feature>
<accession>A0A8T2V9V3</accession>
<protein>
    <recommendedName>
        <fullName evidence="3">Signal peptidase complex subunit 1</fullName>
    </recommendedName>
</protein>
<dbReference type="Pfam" id="PF06645">
    <property type="entry name" value="SPC12"/>
    <property type="match status" value="1"/>
</dbReference>
<evidence type="ECO:0000256" key="6">
    <source>
        <dbReference type="ARBA" id="ARBA00022989"/>
    </source>
</evidence>
<sequence>MDWQGQQLAEQIMQYAILFAASVAFAAGYVLSSFQLMIQIYGALVVIVLLVVVPDWGCFNRHPLEWLDPTAVAESNNKSKPQVTPKKSGKAAKK</sequence>
<evidence type="ECO:0000256" key="2">
    <source>
        <dbReference type="ARBA" id="ARBA00005245"/>
    </source>
</evidence>
<evidence type="ECO:0000256" key="4">
    <source>
        <dbReference type="ARBA" id="ARBA00022692"/>
    </source>
</evidence>
<evidence type="ECO:0000256" key="10">
    <source>
        <dbReference type="SAM" id="Phobius"/>
    </source>
</evidence>
<evidence type="ECO:0000313" key="12">
    <source>
        <dbReference type="Proteomes" id="UP000825935"/>
    </source>
</evidence>
<organism evidence="11 12">
    <name type="scientific">Ceratopteris richardii</name>
    <name type="common">Triangle waterfern</name>
    <dbReference type="NCBI Taxonomy" id="49495"/>
    <lineage>
        <taxon>Eukaryota</taxon>
        <taxon>Viridiplantae</taxon>
        <taxon>Streptophyta</taxon>
        <taxon>Embryophyta</taxon>
        <taxon>Tracheophyta</taxon>
        <taxon>Polypodiopsida</taxon>
        <taxon>Polypodiidae</taxon>
        <taxon>Polypodiales</taxon>
        <taxon>Pteridineae</taxon>
        <taxon>Pteridaceae</taxon>
        <taxon>Parkerioideae</taxon>
        <taxon>Ceratopteris</taxon>
    </lineage>
</organism>
<gene>
    <name evidence="11" type="ORF">KP509_03G102800</name>
</gene>
<dbReference type="GO" id="GO:0005787">
    <property type="term" value="C:signal peptidase complex"/>
    <property type="evidence" value="ECO:0007669"/>
    <property type="project" value="InterPro"/>
</dbReference>
<evidence type="ECO:0000256" key="8">
    <source>
        <dbReference type="ARBA" id="ARBA00045204"/>
    </source>
</evidence>
<dbReference type="Proteomes" id="UP000825935">
    <property type="component" value="Chromosome 3"/>
</dbReference>
<dbReference type="AlphaFoldDB" id="A0A8T2V9V3"/>
<evidence type="ECO:0000256" key="7">
    <source>
        <dbReference type="ARBA" id="ARBA00023136"/>
    </source>
</evidence>
<keyword evidence="6 10" id="KW-1133">Transmembrane helix</keyword>
<dbReference type="GO" id="GO:0006465">
    <property type="term" value="P:signal peptide processing"/>
    <property type="evidence" value="ECO:0007669"/>
    <property type="project" value="InterPro"/>
</dbReference>
<evidence type="ECO:0000256" key="1">
    <source>
        <dbReference type="ARBA" id="ARBA00004477"/>
    </source>
</evidence>
<comment type="similarity">
    <text evidence="2">Belongs to the SPCS1 family.</text>
</comment>
<evidence type="ECO:0000256" key="9">
    <source>
        <dbReference type="SAM" id="MobiDB-lite"/>
    </source>
</evidence>
<dbReference type="GO" id="GO:0045047">
    <property type="term" value="P:protein targeting to ER"/>
    <property type="evidence" value="ECO:0007669"/>
    <property type="project" value="TreeGrafter"/>
</dbReference>
<dbReference type="EMBL" id="CM035408">
    <property type="protein sequence ID" value="KAH7442756.1"/>
    <property type="molecule type" value="Genomic_DNA"/>
</dbReference>
<name>A0A8T2V9V3_CERRI</name>
<keyword evidence="12" id="KW-1185">Reference proteome</keyword>
<keyword evidence="4 10" id="KW-0812">Transmembrane</keyword>
<comment type="subcellular location">
    <subcellularLocation>
        <location evidence="1">Endoplasmic reticulum membrane</location>
        <topology evidence="1">Multi-pass membrane protein</topology>
    </subcellularLocation>
</comment>
<dbReference type="PANTHER" id="PTHR13202:SF0">
    <property type="entry name" value="SIGNAL PEPTIDASE COMPLEX SUBUNIT 1"/>
    <property type="match status" value="1"/>
</dbReference>
<dbReference type="OrthoDB" id="263893at2759"/>
<proteinExistence type="inferred from homology"/>